<dbReference type="SUPFAM" id="SSF55073">
    <property type="entry name" value="Nucleotide cyclase"/>
    <property type="match status" value="1"/>
</dbReference>
<dbReference type="CDD" id="cd01949">
    <property type="entry name" value="GGDEF"/>
    <property type="match status" value="1"/>
</dbReference>
<dbReference type="EMBL" id="POUI01000003">
    <property type="protein sequence ID" value="PNF84348.1"/>
    <property type="molecule type" value="Genomic_DNA"/>
</dbReference>
<dbReference type="SUPFAM" id="SSF55785">
    <property type="entry name" value="PYP-like sensor domain (PAS domain)"/>
    <property type="match status" value="1"/>
</dbReference>
<gene>
    <name evidence="4" type="ORF">CXK93_14730</name>
</gene>
<organism evidence="4 5">
    <name type="scientific">Stutzerimonas decontaminans</name>
    <dbReference type="NCBI Taxonomy" id="3022791"/>
    <lineage>
        <taxon>Bacteria</taxon>
        <taxon>Pseudomonadati</taxon>
        <taxon>Pseudomonadota</taxon>
        <taxon>Gammaproteobacteria</taxon>
        <taxon>Pseudomonadales</taxon>
        <taxon>Pseudomonadaceae</taxon>
        <taxon>Stutzerimonas</taxon>
    </lineage>
</organism>
<name>A0ABX4VVX7_9GAMM</name>
<dbReference type="PANTHER" id="PTHR45138">
    <property type="entry name" value="REGULATORY COMPONENTS OF SENSORY TRANSDUCTION SYSTEM"/>
    <property type="match status" value="1"/>
</dbReference>
<dbReference type="Gene3D" id="3.30.450.20">
    <property type="entry name" value="PAS domain"/>
    <property type="match status" value="1"/>
</dbReference>
<dbReference type="PANTHER" id="PTHR45138:SF9">
    <property type="entry name" value="DIGUANYLATE CYCLASE DGCM-RELATED"/>
    <property type="match status" value="1"/>
</dbReference>
<dbReference type="NCBIfam" id="TIGR00254">
    <property type="entry name" value="GGDEF"/>
    <property type="match status" value="1"/>
</dbReference>
<dbReference type="InterPro" id="IPR000160">
    <property type="entry name" value="GGDEF_dom"/>
</dbReference>
<evidence type="ECO:0000256" key="2">
    <source>
        <dbReference type="ARBA" id="ARBA00034247"/>
    </source>
</evidence>
<evidence type="ECO:0000259" key="3">
    <source>
        <dbReference type="PROSITE" id="PS50887"/>
    </source>
</evidence>
<dbReference type="Gene3D" id="3.30.70.270">
    <property type="match status" value="1"/>
</dbReference>
<comment type="catalytic activity">
    <reaction evidence="2">
        <text>2 GTP = 3',3'-c-di-GMP + 2 diphosphate</text>
        <dbReference type="Rhea" id="RHEA:24898"/>
        <dbReference type="ChEBI" id="CHEBI:33019"/>
        <dbReference type="ChEBI" id="CHEBI:37565"/>
        <dbReference type="ChEBI" id="CHEBI:58805"/>
        <dbReference type="EC" id="2.7.7.65"/>
    </reaction>
</comment>
<comment type="caution">
    <text evidence="4">The sequence shown here is derived from an EMBL/GenBank/DDBJ whole genome shotgun (WGS) entry which is preliminary data.</text>
</comment>
<feature type="domain" description="GGDEF" evidence="3">
    <location>
        <begin position="197"/>
        <end position="330"/>
    </location>
</feature>
<dbReference type="Pfam" id="PF00990">
    <property type="entry name" value="GGDEF"/>
    <property type="match status" value="1"/>
</dbReference>
<dbReference type="InterPro" id="IPR043128">
    <property type="entry name" value="Rev_trsase/Diguanyl_cyclase"/>
</dbReference>
<evidence type="ECO:0000313" key="4">
    <source>
        <dbReference type="EMBL" id="PNF84348.1"/>
    </source>
</evidence>
<evidence type="ECO:0000256" key="1">
    <source>
        <dbReference type="ARBA" id="ARBA00012528"/>
    </source>
</evidence>
<evidence type="ECO:0000313" key="5">
    <source>
        <dbReference type="Proteomes" id="UP000236021"/>
    </source>
</evidence>
<keyword evidence="5" id="KW-1185">Reference proteome</keyword>
<dbReference type="InterPro" id="IPR035965">
    <property type="entry name" value="PAS-like_dom_sf"/>
</dbReference>
<protein>
    <recommendedName>
        <fullName evidence="1">diguanylate cyclase</fullName>
        <ecNumber evidence="1">2.7.7.65</ecNumber>
    </recommendedName>
</protein>
<dbReference type="SMART" id="SM00267">
    <property type="entry name" value="GGDEF"/>
    <property type="match status" value="1"/>
</dbReference>
<dbReference type="InterPro" id="IPR029787">
    <property type="entry name" value="Nucleotide_cyclase"/>
</dbReference>
<proteinExistence type="predicted"/>
<dbReference type="EC" id="2.7.7.65" evidence="1"/>
<dbReference type="Proteomes" id="UP000236021">
    <property type="component" value="Unassembled WGS sequence"/>
</dbReference>
<dbReference type="PROSITE" id="PS50887">
    <property type="entry name" value="GGDEF"/>
    <property type="match status" value="1"/>
</dbReference>
<reference evidence="4 5" key="1">
    <citation type="submission" date="2018-01" db="EMBL/GenBank/DDBJ databases">
        <title>Denitrification phenotypes of diverse strains of Pseudomonas stutzeri.</title>
        <authorList>
            <person name="Milligan D.A."/>
            <person name="Bergaust L."/>
            <person name="Bakken L.R."/>
            <person name="Frostegard A."/>
        </authorList>
    </citation>
    <scope>NUCLEOTIDE SEQUENCE [LARGE SCALE GENOMIC DNA]</scope>
    <source>
        <strain evidence="4 5">ST27MN3</strain>
    </source>
</reference>
<dbReference type="InterPro" id="IPR050469">
    <property type="entry name" value="Diguanylate_Cyclase"/>
</dbReference>
<sequence>MASNVPRCSQRRLVLSQLPPAGADHDTHAVPASGEQSHGVASILDRLDALVYVSDMQTYELLYLNEYGRNVWGDYQGKTCWQVLQADQDGPCRFCSNGRLLDAQGRPAGVHVWEFQNTANGHWYQCRDQAIPWPDGRIVRLEIATDITARKRIEQELHLAVTRAEALARTDELTGLNNRRAFFELGERLFPHNRRARPMAVIMFDIDHFKQVNDTYGHAIGDQLLRSVGEALRPLVRPNDVLGRLGGEEFAVILADTTLEQAAATAERLRAVIEAVQVAEGDRTVRCTASFGVAACNCATCNLDAVLSEADGALFRAKHRGRNRVVAGRSA</sequence>
<accession>A0ABX4VVX7</accession>